<dbReference type="Pfam" id="PF00296">
    <property type="entry name" value="Bac_luciferase"/>
    <property type="match status" value="1"/>
</dbReference>
<accession>A0A1H2LAU9</accession>
<evidence type="ECO:0000313" key="7">
    <source>
        <dbReference type="Proteomes" id="UP000182977"/>
    </source>
</evidence>
<evidence type="ECO:0000256" key="1">
    <source>
        <dbReference type="ARBA" id="ARBA00022630"/>
    </source>
</evidence>
<dbReference type="GO" id="GO:0008726">
    <property type="term" value="F:alkanesulfonate monooxygenase activity"/>
    <property type="evidence" value="ECO:0007669"/>
    <property type="project" value="TreeGrafter"/>
</dbReference>
<name>A0A1H2LAU9_9ACTN</name>
<keyword evidence="3" id="KW-0560">Oxidoreductase</keyword>
<dbReference type="EMBL" id="LT629791">
    <property type="protein sequence ID" value="SDU78160.1"/>
    <property type="molecule type" value="Genomic_DNA"/>
</dbReference>
<evidence type="ECO:0000256" key="4">
    <source>
        <dbReference type="ARBA" id="ARBA00023033"/>
    </source>
</evidence>
<evidence type="ECO:0000256" key="2">
    <source>
        <dbReference type="ARBA" id="ARBA00022643"/>
    </source>
</evidence>
<evidence type="ECO:0000256" key="3">
    <source>
        <dbReference type="ARBA" id="ARBA00023002"/>
    </source>
</evidence>
<dbReference type="NCBIfam" id="TIGR03619">
    <property type="entry name" value="F420_Rv2161c"/>
    <property type="match status" value="1"/>
</dbReference>
<dbReference type="SUPFAM" id="SSF51679">
    <property type="entry name" value="Bacterial luciferase-like"/>
    <property type="match status" value="1"/>
</dbReference>
<dbReference type="Proteomes" id="UP000182977">
    <property type="component" value="Chromosome I"/>
</dbReference>
<dbReference type="InterPro" id="IPR036661">
    <property type="entry name" value="Luciferase-like_sf"/>
</dbReference>
<dbReference type="PANTHER" id="PTHR42847">
    <property type="entry name" value="ALKANESULFONATE MONOOXYGENASE"/>
    <property type="match status" value="1"/>
</dbReference>
<keyword evidence="7" id="KW-1185">Reference proteome</keyword>
<organism evidence="6 7">
    <name type="scientific">Jiangella alkaliphila</name>
    <dbReference type="NCBI Taxonomy" id="419479"/>
    <lineage>
        <taxon>Bacteria</taxon>
        <taxon>Bacillati</taxon>
        <taxon>Actinomycetota</taxon>
        <taxon>Actinomycetes</taxon>
        <taxon>Jiangellales</taxon>
        <taxon>Jiangellaceae</taxon>
        <taxon>Jiangella</taxon>
    </lineage>
</organism>
<evidence type="ECO:0000259" key="5">
    <source>
        <dbReference type="Pfam" id="PF00296"/>
    </source>
</evidence>
<keyword evidence="4" id="KW-0503">Monooxygenase</keyword>
<dbReference type="InterPro" id="IPR050172">
    <property type="entry name" value="SsuD_RutA_monooxygenase"/>
</dbReference>
<gene>
    <name evidence="6" type="ORF">SAMN04488563_5722</name>
</gene>
<keyword evidence="1" id="KW-0285">Flavoprotein</keyword>
<proteinExistence type="predicted"/>
<dbReference type="InterPro" id="IPR019921">
    <property type="entry name" value="Lucif-like_OxRdtase_Rv2161c"/>
</dbReference>
<dbReference type="AlphaFoldDB" id="A0A1H2LAU9"/>
<feature type="domain" description="Luciferase-like" evidence="5">
    <location>
        <begin position="1"/>
        <end position="298"/>
    </location>
</feature>
<dbReference type="RefSeq" id="WP_082155349.1">
    <property type="nucleotide sequence ID" value="NZ_KQ061238.1"/>
</dbReference>
<evidence type="ECO:0000313" key="6">
    <source>
        <dbReference type="EMBL" id="SDU78160.1"/>
    </source>
</evidence>
<reference evidence="7" key="1">
    <citation type="submission" date="2016-10" db="EMBL/GenBank/DDBJ databases">
        <authorList>
            <person name="Varghese N."/>
            <person name="Submissions S."/>
        </authorList>
    </citation>
    <scope>NUCLEOTIDE SEQUENCE [LARGE SCALE GENOMIC DNA]</scope>
    <source>
        <strain evidence="7">DSM 45079</strain>
    </source>
</reference>
<dbReference type="OrthoDB" id="3813791at2"/>
<sequence length="327" mass="35884">MRFGAAIPNCREGKVYPPGFTTPQVLTDIAVTAEASGFDSLWANDLQSTFDEALSGQARATPNFFEAQTTLAFLAARTERIRFVTSAVTVPLRDPILLAKQVATLDVLSGGRYALGLGLGGKRTELDRLRGRFSSEINRGRWLEESLELLEKLLTEQVVDHDGEYFSVQGAEVFPKPVQRPFPLYMTGAGDEMLRRTARWGAGWIHMHITPEQLTERVQALHAACAQVDRDPAEIEVSLQFDVLVAPTRAQAQERWENSLAHGLGAARGRSAETSYIVGSPADVAARLREYEAAGMRHVGLIPSGNTPDQVLEQLQLLGKEVIAQFA</sequence>
<dbReference type="InterPro" id="IPR011251">
    <property type="entry name" value="Luciferase-like_dom"/>
</dbReference>
<protein>
    <submittedName>
        <fullName evidence="6">Probable F420-dependent oxidoreductase, Rv2161c family</fullName>
    </submittedName>
</protein>
<dbReference type="PANTHER" id="PTHR42847:SF4">
    <property type="entry name" value="ALKANESULFONATE MONOOXYGENASE-RELATED"/>
    <property type="match status" value="1"/>
</dbReference>
<keyword evidence="2" id="KW-0288">FMN</keyword>
<dbReference type="Gene3D" id="3.20.20.30">
    <property type="entry name" value="Luciferase-like domain"/>
    <property type="match status" value="1"/>
</dbReference>
<dbReference type="STRING" id="419479.SAMN04488563_5722"/>
<dbReference type="GO" id="GO:0046306">
    <property type="term" value="P:alkanesulfonate catabolic process"/>
    <property type="evidence" value="ECO:0007669"/>
    <property type="project" value="TreeGrafter"/>
</dbReference>